<reference evidence="2 3" key="1">
    <citation type="submission" date="2018-08" db="EMBL/GenBank/DDBJ databases">
        <title>Pallidiluteibacterium maritimus gen. nov., sp. nov., isolated from coastal sediment.</title>
        <authorList>
            <person name="Zhou L.Y."/>
        </authorList>
    </citation>
    <scope>NUCLEOTIDE SEQUENCE [LARGE SCALE GENOMIC DNA]</scope>
    <source>
        <strain evidence="2 3">XSD2</strain>
    </source>
</reference>
<keyword evidence="1" id="KW-0472">Membrane</keyword>
<dbReference type="AlphaFoldDB" id="A0A399T461"/>
<name>A0A399T461_9BACT</name>
<dbReference type="OrthoDB" id="5397176at2"/>
<protein>
    <submittedName>
        <fullName evidence="2">Uncharacterized protein</fullName>
    </submittedName>
</protein>
<sequence>MTDFLNILLFQLYPEELWIRVLLTCLATFVVNLPFGYMRGKFRKLSFWWFFFIHLPVPLIILIRKFFGLSLTWELAPFLIGSFFLGQFVGRKIYSRWPWKNTKTSS</sequence>
<organism evidence="2 3">
    <name type="scientific">Maribellus luteus</name>
    <dbReference type="NCBI Taxonomy" id="2305463"/>
    <lineage>
        <taxon>Bacteria</taxon>
        <taxon>Pseudomonadati</taxon>
        <taxon>Bacteroidota</taxon>
        <taxon>Bacteroidia</taxon>
        <taxon>Marinilabiliales</taxon>
        <taxon>Prolixibacteraceae</taxon>
        <taxon>Maribellus</taxon>
    </lineage>
</organism>
<proteinExistence type="predicted"/>
<evidence type="ECO:0000313" key="2">
    <source>
        <dbReference type="EMBL" id="RIJ48663.1"/>
    </source>
</evidence>
<accession>A0A399T461</accession>
<keyword evidence="3" id="KW-1185">Reference proteome</keyword>
<dbReference type="EMBL" id="QWGR01000004">
    <property type="protein sequence ID" value="RIJ48663.1"/>
    <property type="molecule type" value="Genomic_DNA"/>
</dbReference>
<keyword evidence="1" id="KW-1133">Transmembrane helix</keyword>
<evidence type="ECO:0000313" key="3">
    <source>
        <dbReference type="Proteomes" id="UP000265926"/>
    </source>
</evidence>
<evidence type="ECO:0000256" key="1">
    <source>
        <dbReference type="SAM" id="Phobius"/>
    </source>
</evidence>
<comment type="caution">
    <text evidence="2">The sequence shown here is derived from an EMBL/GenBank/DDBJ whole genome shotgun (WGS) entry which is preliminary data.</text>
</comment>
<gene>
    <name evidence="2" type="ORF">D1614_09010</name>
</gene>
<keyword evidence="1" id="KW-0812">Transmembrane</keyword>
<feature type="transmembrane region" description="Helical" evidence="1">
    <location>
        <begin position="17"/>
        <end position="35"/>
    </location>
</feature>
<feature type="transmembrane region" description="Helical" evidence="1">
    <location>
        <begin position="47"/>
        <end position="67"/>
    </location>
</feature>
<feature type="transmembrane region" description="Helical" evidence="1">
    <location>
        <begin position="73"/>
        <end position="90"/>
    </location>
</feature>
<dbReference type="Proteomes" id="UP000265926">
    <property type="component" value="Unassembled WGS sequence"/>
</dbReference>
<dbReference type="RefSeq" id="WP_119437583.1">
    <property type="nucleotide sequence ID" value="NZ_QWGR01000004.1"/>
</dbReference>